<gene>
    <name evidence="1" type="ORF">HT99x_00211</name>
</gene>
<comment type="caution">
    <text evidence="1">The sequence shown here is derived from an EMBL/GenBank/DDBJ whole genome shotgun (WGS) entry which is preliminary data.</text>
</comment>
<name>A0A0Q9Z0V1_9GAMM</name>
<dbReference type="AlphaFoldDB" id="A0A0Q9Z0V1"/>
<dbReference type="InterPro" id="IPR021352">
    <property type="entry name" value="DUF2971"/>
</dbReference>
<dbReference type="STRING" id="295108.HT99x_00211"/>
<reference evidence="1" key="1">
    <citation type="submission" date="2015-09" db="EMBL/GenBank/DDBJ databases">
        <title>Draft Genome Sequences of Two Novel Amoeba-resistant Intranuclear Bacteria, Candidatus Berkiella cookevillensis and Candidatus Berkiella aquae.</title>
        <authorList>
            <person name="Mehari Y.T."/>
            <person name="Arivett B.A."/>
            <person name="Farone A.L."/>
            <person name="Gunderson J.H."/>
            <person name="Farone M.B."/>
        </authorList>
    </citation>
    <scope>NUCLEOTIDE SEQUENCE [LARGE SCALE GENOMIC DNA]</scope>
    <source>
        <strain evidence="1">HT99</strain>
    </source>
</reference>
<organism evidence="1">
    <name type="scientific">Candidatus Berkiella aquae</name>
    <dbReference type="NCBI Taxonomy" id="295108"/>
    <lineage>
        <taxon>Bacteria</taxon>
        <taxon>Pseudomonadati</taxon>
        <taxon>Pseudomonadota</taxon>
        <taxon>Gammaproteobacteria</taxon>
        <taxon>Candidatus Berkiellales</taxon>
        <taxon>Candidatus Berkiellaceae</taxon>
        <taxon>Candidatus Berkiella</taxon>
    </lineage>
</organism>
<protein>
    <recommendedName>
        <fullName evidence="2">DUF2971 domain-containing protein</fullName>
    </recommendedName>
</protein>
<accession>A0A0Q9Z0V1</accession>
<dbReference type="Pfam" id="PF11185">
    <property type="entry name" value="DUF2971"/>
    <property type="match status" value="1"/>
</dbReference>
<sequence length="202" mass="23548">MCMSKKSRLIKKFDILKSQIHSRNKKNDLVKTNLYHFTATTAFPDIIASKNLLLTSFDKLNDNNEIQFSKNFICEVFKPYRGRYCNDFLNKFDLFLAKVCVYVICFCIEFDNNHLWINYGDNHKGVALGFSPSDCKKHDDIDYSKESPSIIMHVKYGKNAISDDLLIFVETFARLLAMTKSEQEYLTYVDGFVRNIPKYAKI</sequence>
<evidence type="ECO:0008006" key="2">
    <source>
        <dbReference type="Google" id="ProtNLM"/>
    </source>
</evidence>
<evidence type="ECO:0000313" key="1">
    <source>
        <dbReference type="EMBL" id="KRG22673.1"/>
    </source>
</evidence>
<proteinExistence type="predicted"/>
<dbReference type="EMBL" id="LKAJ01000001">
    <property type="protein sequence ID" value="KRG22673.1"/>
    <property type="molecule type" value="Genomic_DNA"/>
</dbReference>